<evidence type="ECO:0000313" key="4">
    <source>
        <dbReference type="Proteomes" id="UP001497497"/>
    </source>
</evidence>
<dbReference type="EMBL" id="CAXITT010000481">
    <property type="protein sequence ID" value="CAL1542342.1"/>
    <property type="molecule type" value="Genomic_DNA"/>
</dbReference>
<organism evidence="3 4">
    <name type="scientific">Lymnaea stagnalis</name>
    <name type="common">Great pond snail</name>
    <name type="synonym">Helix stagnalis</name>
    <dbReference type="NCBI Taxonomy" id="6523"/>
    <lineage>
        <taxon>Eukaryota</taxon>
        <taxon>Metazoa</taxon>
        <taxon>Spiralia</taxon>
        <taxon>Lophotrochozoa</taxon>
        <taxon>Mollusca</taxon>
        <taxon>Gastropoda</taxon>
        <taxon>Heterobranchia</taxon>
        <taxon>Euthyneura</taxon>
        <taxon>Panpulmonata</taxon>
        <taxon>Hygrophila</taxon>
        <taxon>Lymnaeoidea</taxon>
        <taxon>Lymnaeidae</taxon>
        <taxon>Lymnaea</taxon>
    </lineage>
</organism>
<evidence type="ECO:0000313" key="3">
    <source>
        <dbReference type="EMBL" id="CAL1542342.1"/>
    </source>
</evidence>
<keyword evidence="1" id="KW-0175">Coiled coil</keyword>
<keyword evidence="4" id="KW-1185">Reference proteome</keyword>
<dbReference type="Proteomes" id="UP001497497">
    <property type="component" value="Unassembled WGS sequence"/>
</dbReference>
<dbReference type="Gene3D" id="1.10.287.950">
    <property type="entry name" value="Methyl-accepting chemotaxis protein"/>
    <property type="match status" value="1"/>
</dbReference>
<gene>
    <name evidence="3" type="ORF">GSLYS_00015936001</name>
</gene>
<evidence type="ECO:0000256" key="1">
    <source>
        <dbReference type="SAM" id="Coils"/>
    </source>
</evidence>
<comment type="caution">
    <text evidence="3">The sequence shown here is derived from an EMBL/GenBank/DDBJ whole genome shotgun (WGS) entry which is preliminary data.</text>
</comment>
<feature type="non-terminal residue" evidence="3">
    <location>
        <position position="286"/>
    </location>
</feature>
<feature type="coiled-coil region" evidence="1">
    <location>
        <begin position="259"/>
        <end position="286"/>
    </location>
</feature>
<evidence type="ECO:0000256" key="2">
    <source>
        <dbReference type="SAM" id="MobiDB-lite"/>
    </source>
</evidence>
<name>A0AAV2IC25_LYMST</name>
<feature type="coiled-coil region" evidence="1">
    <location>
        <begin position="189"/>
        <end position="216"/>
    </location>
</feature>
<proteinExistence type="predicted"/>
<reference evidence="3 4" key="1">
    <citation type="submission" date="2024-04" db="EMBL/GenBank/DDBJ databases">
        <authorList>
            <consortium name="Genoscope - CEA"/>
            <person name="William W."/>
        </authorList>
    </citation>
    <scope>NUCLEOTIDE SEQUENCE [LARGE SCALE GENOMIC DNA]</scope>
</reference>
<dbReference type="SUPFAM" id="SSF57997">
    <property type="entry name" value="Tropomyosin"/>
    <property type="match status" value="1"/>
</dbReference>
<dbReference type="AlphaFoldDB" id="A0AAV2IC25"/>
<sequence>MVSKALQAQRFVQIINQQLDVLKEERNTVTDALDECINQVQSEVDAWVNEGHVNQETCAEISHRIQQVISLFIEKSVELSAKQIDAKESDLYQTCLTTINNLTSPGAKSKVDRAKTETLPGNVVGSDNSNIMTMRIARLEEAVDSLKKTTEKVEDKIENVDKILKGVSSQQVNDHKKMEILTNVDFKSEKKLKDKITDLEKRYQDINSKVDDLFETVTYVDDKLNKLEDENKPVNVSVNEINKQISSVRTCSNDALMSIQDLSKRVESTNQHYNEMSDKMNQLEIS</sequence>
<protein>
    <submittedName>
        <fullName evidence="3">Uncharacterized protein</fullName>
    </submittedName>
</protein>
<feature type="region of interest" description="Disordered" evidence="2">
    <location>
        <begin position="106"/>
        <end position="125"/>
    </location>
</feature>
<accession>A0AAV2IC25</accession>